<gene>
    <name evidence="1" type="ORF">A5742_15450</name>
</gene>
<protein>
    <submittedName>
        <fullName evidence="1">Uncharacterized protein</fullName>
    </submittedName>
</protein>
<evidence type="ECO:0000313" key="2">
    <source>
        <dbReference type="Proteomes" id="UP000187001"/>
    </source>
</evidence>
<name>A0ABD6QBV3_MYCFO</name>
<dbReference type="Proteomes" id="UP000187001">
    <property type="component" value="Unassembled WGS sequence"/>
</dbReference>
<organism evidence="1 2">
    <name type="scientific">Mycolicibacterium fortuitum</name>
    <name type="common">Mycobacterium fortuitum</name>
    <dbReference type="NCBI Taxonomy" id="1766"/>
    <lineage>
        <taxon>Bacteria</taxon>
        <taxon>Bacillati</taxon>
        <taxon>Actinomycetota</taxon>
        <taxon>Actinomycetes</taxon>
        <taxon>Mycobacteriales</taxon>
        <taxon>Mycobacteriaceae</taxon>
        <taxon>Mycolicibacterium</taxon>
    </lineage>
</organism>
<reference evidence="1 2" key="1">
    <citation type="submission" date="2016-07" db="EMBL/GenBank/DDBJ databases">
        <authorList>
            <person name="Sutton G."/>
            <person name="Brinkac L."/>
            <person name="Sanka R."/>
            <person name="Adams M."/>
            <person name="Lau E."/>
            <person name="Kumar A."/>
            <person name="Macaden R."/>
        </authorList>
    </citation>
    <scope>NUCLEOTIDE SEQUENCE [LARGE SCALE GENOMIC DNA]</scope>
    <source>
        <strain evidence="1 2">GA-0871</strain>
    </source>
</reference>
<comment type="caution">
    <text evidence="1">The sequence shown here is derived from an EMBL/GenBank/DDBJ whole genome shotgun (WGS) entry which is preliminary data.</text>
</comment>
<evidence type="ECO:0000313" key="1">
    <source>
        <dbReference type="EMBL" id="OMC32748.1"/>
    </source>
</evidence>
<dbReference type="AlphaFoldDB" id="A0ABD6QBV3"/>
<proteinExistence type="predicted"/>
<dbReference type="EMBL" id="MBER01000184">
    <property type="protein sequence ID" value="OMC32748.1"/>
    <property type="molecule type" value="Genomic_DNA"/>
</dbReference>
<sequence length="64" mass="7153">MTFERAHLTPVQFQHAVGEVRDGNRQGIHRMLGQVLDAVVDERHEGASLYVATRAPVSRIATTR</sequence>
<accession>A0ABD6QBV3</accession>